<protein>
    <recommendedName>
        <fullName evidence="4">Lipoprotein</fullName>
    </recommendedName>
</protein>
<gene>
    <name evidence="2" type="ORF">C0W53_15545</name>
</gene>
<feature type="signal peptide" evidence="1">
    <location>
        <begin position="1"/>
        <end position="25"/>
    </location>
</feature>
<keyword evidence="1" id="KW-0732">Signal</keyword>
<name>A0AAX0YW29_9GAMM</name>
<evidence type="ECO:0000256" key="1">
    <source>
        <dbReference type="SAM" id="SignalP"/>
    </source>
</evidence>
<dbReference type="AlphaFoldDB" id="A0AAX0YW29"/>
<comment type="caution">
    <text evidence="2">The sequence shown here is derived from an EMBL/GenBank/DDBJ whole genome shotgun (WGS) entry which is preliminary data.</text>
</comment>
<evidence type="ECO:0000313" key="3">
    <source>
        <dbReference type="Proteomes" id="UP000240728"/>
    </source>
</evidence>
<feature type="chain" id="PRO_5044027318" description="Lipoprotein" evidence="1">
    <location>
        <begin position="26"/>
        <end position="222"/>
    </location>
</feature>
<accession>A0AAX0YW29</accession>
<organism evidence="2 3">
    <name type="scientific">Photobacterium kishitanii</name>
    <dbReference type="NCBI Taxonomy" id="318456"/>
    <lineage>
        <taxon>Bacteria</taxon>
        <taxon>Pseudomonadati</taxon>
        <taxon>Pseudomonadota</taxon>
        <taxon>Gammaproteobacteria</taxon>
        <taxon>Vibrionales</taxon>
        <taxon>Vibrionaceae</taxon>
        <taxon>Photobacterium</taxon>
    </lineage>
</organism>
<reference evidence="2 3" key="1">
    <citation type="submission" date="2018-01" db="EMBL/GenBank/DDBJ databases">
        <title>Whole genome sequencing of Histamine producing bacteria.</title>
        <authorList>
            <person name="Butler K."/>
        </authorList>
    </citation>
    <scope>NUCLEOTIDE SEQUENCE [LARGE SCALE GENOMIC DNA]</scope>
    <source>
        <strain evidence="2 3">A1-4</strain>
    </source>
</reference>
<proteinExistence type="predicted"/>
<dbReference type="RefSeq" id="WP_045044113.1">
    <property type="nucleotide sequence ID" value="NZ_JZTB01000041.1"/>
</dbReference>
<evidence type="ECO:0000313" key="2">
    <source>
        <dbReference type="EMBL" id="PSX44041.1"/>
    </source>
</evidence>
<dbReference type="Proteomes" id="UP000240728">
    <property type="component" value="Unassembled WGS sequence"/>
</dbReference>
<dbReference type="EMBL" id="PYOZ01000010">
    <property type="protein sequence ID" value="PSX44041.1"/>
    <property type="molecule type" value="Genomic_DNA"/>
</dbReference>
<sequence>MFNSQITSVLFVCLSSLLLTSCAFFPFTDKIKDYTMTLENIEGYNIDNDNIYIEGSKSTFKLSCNDYKNLCSFIKRTHKLKLSFETSELSLNEKGNITGEIKFTINDDVYTALSSAYDHDLVSPREKFKKEELQKYIKLNLIEKYDDSYYRIWTNFSFEMKNISYKGKITKLDNPVKVYIKVNDSDIQKIGDNIVRPFAYIADYAIFPFYLTQMLLCFKYSI</sequence>
<keyword evidence="3" id="KW-1185">Reference proteome</keyword>
<evidence type="ECO:0008006" key="4">
    <source>
        <dbReference type="Google" id="ProtNLM"/>
    </source>
</evidence>